<reference evidence="5" key="1">
    <citation type="submission" date="2021-02" db="EMBL/GenBank/DDBJ databases">
        <authorList>
            <person name="Steward A R."/>
        </authorList>
    </citation>
    <scope>NUCLEOTIDE SEQUENCE</scope>
</reference>
<keyword evidence="6" id="KW-1185">Reference proteome</keyword>
<dbReference type="InterPro" id="IPR000719">
    <property type="entry name" value="Prot_kinase_dom"/>
</dbReference>
<dbReference type="SMART" id="SM00220">
    <property type="entry name" value="S_TKc"/>
    <property type="match status" value="1"/>
</dbReference>
<keyword evidence="2" id="KW-0067">ATP-binding</keyword>
<evidence type="ECO:0000259" key="4">
    <source>
        <dbReference type="PROSITE" id="PS50011"/>
    </source>
</evidence>
<dbReference type="Proteomes" id="UP000663880">
    <property type="component" value="Unassembled WGS sequence"/>
</dbReference>
<dbReference type="PROSITE" id="PS50011">
    <property type="entry name" value="PROTEIN_KINASE_DOM"/>
    <property type="match status" value="1"/>
</dbReference>
<sequence>MRDRSETSSPAVLTDTSYNGTYINSVLIGKGKSRVLDDNDVIAITHPTISMFTFKDLLKNEQDKVPKEIAQKYYISRVLGQGACGVVKLVYNKLTCMKFAMKVVKKGKLTNGQVNNLTDPVKVMNEVNILKALRHPCVTSVEEIFDSREAVYIVLELMQGGELFDRITRYGRLSERLTKFYFKQMVLAVQYLHSQGITHRDLKPENVLLESKEDESLVKITDFGLSKYVGEDSFMKTMCGTPIYLAPEVLRANGVGCYGPEVDVWCLGVIFFICLVGYLPFSPEYQELPLSEQILSGRYRYSSSCWRDVSLQAKLLMKRMLTVNVRRRISLEQILKHPWMQDDDINLRINVLLSQHQLKNGNEDNNNEKADVAVVRLVAANKRPLSDSSNTAEPIAKKVKVGRKDENDDTSSATSCCSYE</sequence>
<proteinExistence type="predicted"/>
<gene>
    <name evidence="5" type="ORF">PMACD_LOCUS12762</name>
</gene>
<name>A0A821W2Z3_9NEOP</name>
<protein>
    <recommendedName>
        <fullName evidence="4">Protein kinase domain-containing protein</fullName>
    </recommendedName>
</protein>
<keyword evidence="1" id="KW-0547">Nucleotide-binding</keyword>
<organism evidence="5 6">
    <name type="scientific">Pieris macdunnoughi</name>
    <dbReference type="NCBI Taxonomy" id="345717"/>
    <lineage>
        <taxon>Eukaryota</taxon>
        <taxon>Metazoa</taxon>
        <taxon>Ecdysozoa</taxon>
        <taxon>Arthropoda</taxon>
        <taxon>Hexapoda</taxon>
        <taxon>Insecta</taxon>
        <taxon>Pterygota</taxon>
        <taxon>Neoptera</taxon>
        <taxon>Endopterygota</taxon>
        <taxon>Lepidoptera</taxon>
        <taxon>Glossata</taxon>
        <taxon>Ditrysia</taxon>
        <taxon>Papilionoidea</taxon>
        <taxon>Pieridae</taxon>
        <taxon>Pierinae</taxon>
        <taxon>Pieris</taxon>
    </lineage>
</organism>
<dbReference type="OrthoDB" id="40902at2759"/>
<dbReference type="SUPFAM" id="SSF56112">
    <property type="entry name" value="Protein kinase-like (PK-like)"/>
    <property type="match status" value="1"/>
</dbReference>
<dbReference type="FunFam" id="1.10.510.10:FF:000571">
    <property type="entry name" value="Maternal embryonic leucine zipper kinase"/>
    <property type="match status" value="1"/>
</dbReference>
<dbReference type="GO" id="GO:0004672">
    <property type="term" value="F:protein kinase activity"/>
    <property type="evidence" value="ECO:0007669"/>
    <property type="project" value="InterPro"/>
</dbReference>
<dbReference type="Gene3D" id="2.60.200.20">
    <property type="match status" value="1"/>
</dbReference>
<comment type="caution">
    <text evidence="5">The sequence shown here is derived from an EMBL/GenBank/DDBJ whole genome shotgun (WGS) entry which is preliminary data.</text>
</comment>
<dbReference type="GO" id="GO:0005524">
    <property type="term" value="F:ATP binding"/>
    <property type="evidence" value="ECO:0007669"/>
    <property type="project" value="UniProtKB-KW"/>
</dbReference>
<dbReference type="InterPro" id="IPR008271">
    <property type="entry name" value="Ser/Thr_kinase_AS"/>
</dbReference>
<dbReference type="InterPro" id="IPR011009">
    <property type="entry name" value="Kinase-like_dom_sf"/>
</dbReference>
<feature type="domain" description="Protein kinase" evidence="4">
    <location>
        <begin position="73"/>
        <end position="340"/>
    </location>
</feature>
<feature type="region of interest" description="Disordered" evidence="3">
    <location>
        <begin position="385"/>
        <end position="420"/>
    </location>
</feature>
<dbReference type="InterPro" id="IPR008984">
    <property type="entry name" value="SMAD_FHA_dom_sf"/>
</dbReference>
<feature type="compositionally biased region" description="Polar residues" evidence="3">
    <location>
        <begin position="410"/>
        <end position="420"/>
    </location>
</feature>
<dbReference type="PROSITE" id="PS00108">
    <property type="entry name" value="PROTEIN_KINASE_ST"/>
    <property type="match status" value="1"/>
</dbReference>
<evidence type="ECO:0000313" key="5">
    <source>
        <dbReference type="EMBL" id="CAF4917956.1"/>
    </source>
</evidence>
<evidence type="ECO:0000256" key="1">
    <source>
        <dbReference type="ARBA" id="ARBA00022741"/>
    </source>
</evidence>
<dbReference type="EMBL" id="CAJOBZ010000051">
    <property type="protein sequence ID" value="CAF4917956.1"/>
    <property type="molecule type" value="Genomic_DNA"/>
</dbReference>
<dbReference type="PANTHER" id="PTHR24347">
    <property type="entry name" value="SERINE/THREONINE-PROTEIN KINASE"/>
    <property type="match status" value="1"/>
</dbReference>
<evidence type="ECO:0000256" key="3">
    <source>
        <dbReference type="SAM" id="MobiDB-lite"/>
    </source>
</evidence>
<evidence type="ECO:0000256" key="2">
    <source>
        <dbReference type="ARBA" id="ARBA00022840"/>
    </source>
</evidence>
<dbReference type="AlphaFoldDB" id="A0A821W2Z3"/>
<dbReference type="Gene3D" id="1.10.510.10">
    <property type="entry name" value="Transferase(Phosphotransferase) domain 1"/>
    <property type="match status" value="1"/>
</dbReference>
<dbReference type="SUPFAM" id="SSF49879">
    <property type="entry name" value="SMAD/FHA domain"/>
    <property type="match status" value="1"/>
</dbReference>
<evidence type="ECO:0000313" key="6">
    <source>
        <dbReference type="Proteomes" id="UP000663880"/>
    </source>
</evidence>
<accession>A0A821W2Z3</accession>
<dbReference type="Pfam" id="PF00069">
    <property type="entry name" value="Pkinase"/>
    <property type="match status" value="1"/>
</dbReference>